<keyword evidence="4 6" id="KW-0472">Membrane</keyword>
<name>A0ABU3AXM4_9ACTN</name>
<evidence type="ECO:0000256" key="6">
    <source>
        <dbReference type="SAM" id="Phobius"/>
    </source>
</evidence>
<evidence type="ECO:0000256" key="5">
    <source>
        <dbReference type="SAM" id="MobiDB-lite"/>
    </source>
</evidence>
<feature type="domain" description="Integral membrane bound transporter" evidence="7">
    <location>
        <begin position="28"/>
        <end position="144"/>
    </location>
</feature>
<evidence type="ECO:0000256" key="4">
    <source>
        <dbReference type="ARBA" id="ARBA00023136"/>
    </source>
</evidence>
<dbReference type="Pfam" id="PF13515">
    <property type="entry name" value="FUSC_2"/>
    <property type="match status" value="1"/>
</dbReference>
<evidence type="ECO:0000313" key="9">
    <source>
        <dbReference type="Proteomes" id="UP001180724"/>
    </source>
</evidence>
<keyword evidence="3 6" id="KW-1133">Transmembrane helix</keyword>
<feature type="transmembrane region" description="Helical" evidence="6">
    <location>
        <begin position="84"/>
        <end position="102"/>
    </location>
</feature>
<organism evidence="8 9">
    <name type="scientific">Streptomyces lancefieldiae</name>
    <dbReference type="NCBI Taxonomy" id="3075520"/>
    <lineage>
        <taxon>Bacteria</taxon>
        <taxon>Bacillati</taxon>
        <taxon>Actinomycetota</taxon>
        <taxon>Actinomycetes</taxon>
        <taxon>Kitasatosporales</taxon>
        <taxon>Streptomycetaceae</taxon>
        <taxon>Streptomyces</taxon>
    </lineage>
</organism>
<gene>
    <name evidence="8" type="ORF">RM812_29540</name>
</gene>
<evidence type="ECO:0000259" key="7">
    <source>
        <dbReference type="Pfam" id="PF13515"/>
    </source>
</evidence>
<evidence type="ECO:0000256" key="1">
    <source>
        <dbReference type="ARBA" id="ARBA00004141"/>
    </source>
</evidence>
<evidence type="ECO:0000256" key="3">
    <source>
        <dbReference type="ARBA" id="ARBA00022989"/>
    </source>
</evidence>
<feature type="region of interest" description="Disordered" evidence="5">
    <location>
        <begin position="340"/>
        <end position="373"/>
    </location>
</feature>
<keyword evidence="9" id="KW-1185">Reference proteome</keyword>
<evidence type="ECO:0000313" key="8">
    <source>
        <dbReference type="EMBL" id="MDT0614327.1"/>
    </source>
</evidence>
<feature type="compositionally biased region" description="Basic residues" evidence="5">
    <location>
        <begin position="355"/>
        <end position="367"/>
    </location>
</feature>
<protein>
    <submittedName>
        <fullName evidence="8">FUSC family protein</fullName>
    </submittedName>
</protein>
<dbReference type="RefSeq" id="WP_311578971.1">
    <property type="nucleotide sequence ID" value="NZ_JAVRFH010000039.1"/>
</dbReference>
<accession>A0ABU3AXM4</accession>
<comment type="subcellular location">
    <subcellularLocation>
        <location evidence="1">Membrane</location>
        <topology evidence="1">Multi-pass membrane protein</topology>
    </subcellularLocation>
</comment>
<dbReference type="InterPro" id="IPR049453">
    <property type="entry name" value="Memb_transporter_dom"/>
</dbReference>
<reference evidence="8" key="1">
    <citation type="submission" date="2024-05" db="EMBL/GenBank/DDBJ databases">
        <title>30 novel species of actinomycetes from the DSMZ collection.</title>
        <authorList>
            <person name="Nouioui I."/>
        </authorList>
    </citation>
    <scope>NUCLEOTIDE SEQUENCE</scope>
    <source>
        <strain evidence="8">DSM 40712</strain>
    </source>
</reference>
<proteinExistence type="predicted"/>
<evidence type="ECO:0000256" key="2">
    <source>
        <dbReference type="ARBA" id="ARBA00022692"/>
    </source>
</evidence>
<dbReference type="EMBL" id="JAVRFH010000039">
    <property type="protein sequence ID" value="MDT0614327.1"/>
    <property type="molecule type" value="Genomic_DNA"/>
</dbReference>
<dbReference type="Proteomes" id="UP001180724">
    <property type="component" value="Unassembled WGS sequence"/>
</dbReference>
<comment type="caution">
    <text evidence="8">The sequence shown here is derived from an EMBL/GenBank/DDBJ whole genome shotgun (WGS) entry which is preliminary data.</text>
</comment>
<sequence>MREAWLRLRNNLWPVLQQATAAALSWWTARNVFDHHVPLFAPIATLVALNTPVGGRGTNAVRVLSGVIAGVVVGQLAFRFLGHGAASVGVAVLCALLVALVVDGERITMAQAAVGAVISVAAGQRAGITRVQDALLGAGVALVFSQLLFPPHPLALLRRAEAATLEGLGRALDLTARALEEPEKERDAPPGEELRSVYTLLHDLGGTRSDTIAVARRTLLWRGRREPVDQEIATTGHLDLLGNSCLTLIRGASALDTGQRQEFAPTVRGLAGVLGALAAAPANHAVRLRATRWTLDIVRGAPDEDAALPVAVGESVRMVAGDILVFAGADVDDAERALHDGATDVPVSAPPRLRWSPRPRRRGRGGGRRGPSA</sequence>
<keyword evidence="2 6" id="KW-0812">Transmembrane</keyword>